<dbReference type="SUPFAM" id="SSF49785">
    <property type="entry name" value="Galactose-binding domain-like"/>
    <property type="match status" value="1"/>
</dbReference>
<dbReference type="PANTHER" id="PTHR46654:SF1">
    <property type="entry name" value="E3 UBIQUITIN-PROTEIN LIGASE HECTD3"/>
    <property type="match status" value="1"/>
</dbReference>
<dbReference type="InterPro" id="IPR035983">
    <property type="entry name" value="Hect_E3_ubiquitin_ligase"/>
</dbReference>
<dbReference type="SMART" id="SM01337">
    <property type="entry name" value="APC10"/>
    <property type="match status" value="1"/>
</dbReference>
<dbReference type="Gene3D" id="3.30.2410.10">
    <property type="entry name" value="Hect, E3 ligase catalytic domain"/>
    <property type="match status" value="1"/>
</dbReference>
<evidence type="ECO:0000313" key="5">
    <source>
        <dbReference type="Ensembl" id="ENSSLUP00000016212.1"/>
    </source>
</evidence>
<evidence type="ECO:0000259" key="4">
    <source>
        <dbReference type="PROSITE" id="PS50237"/>
    </source>
</evidence>
<accession>A0A8C9XWQ5</accession>
<dbReference type="Gene3D" id="3.30.2160.10">
    <property type="entry name" value="Hect, E3 ligase catalytic domain"/>
    <property type="match status" value="1"/>
</dbReference>
<reference evidence="5" key="2">
    <citation type="submission" date="2025-09" db="UniProtKB">
        <authorList>
            <consortium name="Ensembl"/>
        </authorList>
    </citation>
    <scope>IDENTIFICATION</scope>
</reference>
<dbReference type="InterPro" id="IPR008979">
    <property type="entry name" value="Galactose-bd-like_sf"/>
</dbReference>
<dbReference type="SUPFAM" id="SSF56204">
    <property type="entry name" value="Hect, E3 ligase catalytic domain"/>
    <property type="match status" value="1"/>
</dbReference>
<protein>
    <submittedName>
        <fullName evidence="5">HECT domain containing 3</fullName>
    </submittedName>
</protein>
<dbReference type="Ensembl" id="ENSSLUT00000016734.1">
    <property type="protein sequence ID" value="ENSSLUP00000016212.1"/>
    <property type="gene ID" value="ENSSLUG00000007437.1"/>
</dbReference>
<evidence type="ECO:0000256" key="3">
    <source>
        <dbReference type="PROSITE-ProRule" id="PRU00104"/>
    </source>
</evidence>
<feature type="active site" description="Glycyl thioester intermediate" evidence="3">
    <location>
        <position position="802"/>
    </location>
</feature>
<keyword evidence="1" id="KW-0808">Transferase</keyword>
<dbReference type="Proteomes" id="UP000694568">
    <property type="component" value="Unplaced"/>
</dbReference>
<dbReference type="Pfam" id="PF00632">
    <property type="entry name" value="HECT"/>
    <property type="match status" value="1"/>
</dbReference>
<name>A0A8C9XWQ5_SANLU</name>
<proteinExistence type="predicted"/>
<dbReference type="Gene3D" id="3.90.1750.10">
    <property type="entry name" value="Hect, E3 ligase catalytic domains"/>
    <property type="match status" value="1"/>
</dbReference>
<dbReference type="PANTHER" id="PTHR46654">
    <property type="entry name" value="E3 UBIQUITIN-PROTEIN LIGASE HECTD3"/>
    <property type="match status" value="1"/>
</dbReference>
<dbReference type="GO" id="GO:0043161">
    <property type="term" value="P:proteasome-mediated ubiquitin-dependent protein catabolic process"/>
    <property type="evidence" value="ECO:0007669"/>
    <property type="project" value="TreeGrafter"/>
</dbReference>
<evidence type="ECO:0000256" key="1">
    <source>
        <dbReference type="ARBA" id="ARBA00022679"/>
    </source>
</evidence>
<keyword evidence="2 3" id="KW-0833">Ubl conjugation pathway</keyword>
<keyword evidence="6" id="KW-1185">Reference proteome</keyword>
<dbReference type="InterPro" id="IPR004939">
    <property type="entry name" value="APC_su10/DOC_dom"/>
</dbReference>
<dbReference type="InterPro" id="IPR042469">
    <property type="entry name" value="HECTD3"/>
</dbReference>
<gene>
    <name evidence="5" type="primary">LOC116046136</name>
</gene>
<dbReference type="Gene3D" id="2.60.120.260">
    <property type="entry name" value="Galactose-binding domain-like"/>
    <property type="match status" value="1"/>
</dbReference>
<dbReference type="InterPro" id="IPR000569">
    <property type="entry name" value="HECT_dom"/>
</dbReference>
<evidence type="ECO:0000256" key="2">
    <source>
        <dbReference type="ARBA" id="ARBA00022786"/>
    </source>
</evidence>
<dbReference type="SMART" id="SM00119">
    <property type="entry name" value="HECTc"/>
    <property type="match status" value="1"/>
</dbReference>
<dbReference type="GeneTree" id="ENSGT00940000159923"/>
<sequence length="840" mass="95241">MSLGDNPHLLLGRIRFLNRCIACFKRSEALPECLCYVPNEVCYKICKDSSSSSSVSTGASTAGSTVGKTLISVFESPHQTPHVKKLCKYNIEPKKGTCIRTTGEEYCNSQGLWVKINKEQLEEHRLGQELEEGWILVCKHTEGGDRLVPVESPETISRQQQLFGYDHKPCNRWEQVVSVENALYIGSKPQIAECDDAAVQKLRYVPPTWVYECDEDLVHYFHNHIEKEDEILGSLKQCVTSIDVSSCSVSQLRSGISVFLAGPQSTCFSLLSSKLILTVDSTDDNYMPKRITVFGGEGDNLKKLSDVTIDDNLIGEVCVLEDMTSHLPVIEVRIEECRDEGIDVRIRGLKIKSSCERDLGLNADVFLSSNLVRYPRLQGNTPDVLYRRALIIQRFICLLDSVLPHLVPAWDYSLGTFNQIKSIKQFLLLSKRRSALITQCLKDSETNKPNFMPRLYINRRLAMEHRDNPSLDASCKNAVFNQVYEGLKPSDKFEKTLDYRWPARYDQWWECKFIAEGIIDQGGGFRDSLADMSEELCPSSAECPMPLPFFSRTSNQGSLEARDYYVPNPSCKEFHKYEWIGQLMGAALRGKDFLVLALPGLVWKQLTGEAVSWSKDFPAVDSVLVNLLEAIENMDQETYEFRFGDELVYTSLLSDGQMVELIPGGSNVAVRYEDRSEFVRLVQKARLEESRQQIAAMQAGLLKVVPQAVLDLLTWQEVEKKVCGDPEITVEALKRLTRYEDLEQNDVRVQYLWEALTNFTNEDRSRFLRFVTGRSRLPAPIYVFPDKQGSETADALPQSSTCSSTLYLPNYPSAKVCEEKLRYAAYNCVAIDTDMSPWEE</sequence>
<organism evidence="5 6">
    <name type="scientific">Sander lucioperca</name>
    <name type="common">Pike-perch</name>
    <name type="synonym">Perca lucioperca</name>
    <dbReference type="NCBI Taxonomy" id="283035"/>
    <lineage>
        <taxon>Eukaryota</taxon>
        <taxon>Metazoa</taxon>
        <taxon>Chordata</taxon>
        <taxon>Craniata</taxon>
        <taxon>Vertebrata</taxon>
        <taxon>Euteleostomi</taxon>
        <taxon>Actinopterygii</taxon>
        <taxon>Neopterygii</taxon>
        <taxon>Teleostei</taxon>
        <taxon>Neoteleostei</taxon>
        <taxon>Acanthomorphata</taxon>
        <taxon>Eupercaria</taxon>
        <taxon>Perciformes</taxon>
        <taxon>Percoidei</taxon>
        <taxon>Percidae</taxon>
        <taxon>Luciopercinae</taxon>
        <taxon>Sander</taxon>
    </lineage>
</organism>
<dbReference type="PROSITE" id="PS50237">
    <property type="entry name" value="HECT"/>
    <property type="match status" value="1"/>
</dbReference>
<dbReference type="AlphaFoldDB" id="A0A8C9XWQ5"/>
<evidence type="ECO:0000313" key="6">
    <source>
        <dbReference type="Proteomes" id="UP000694568"/>
    </source>
</evidence>
<dbReference type="GO" id="GO:0004842">
    <property type="term" value="F:ubiquitin-protein transferase activity"/>
    <property type="evidence" value="ECO:0007669"/>
    <property type="project" value="InterPro"/>
</dbReference>
<feature type="domain" description="HECT" evidence="4">
    <location>
        <begin position="512"/>
        <end position="836"/>
    </location>
</feature>
<reference evidence="5" key="1">
    <citation type="submission" date="2025-08" db="UniProtKB">
        <authorList>
            <consortium name="Ensembl"/>
        </authorList>
    </citation>
    <scope>IDENTIFICATION</scope>
</reference>